<feature type="compositionally biased region" description="Gly residues" evidence="1">
    <location>
        <begin position="304"/>
        <end position="318"/>
    </location>
</feature>
<dbReference type="Proteomes" id="UP000078340">
    <property type="component" value="Unassembled WGS sequence"/>
</dbReference>
<gene>
    <name evidence="2" type="ORF">VFPFJ_00938</name>
</gene>
<organism evidence="2 3">
    <name type="scientific">Purpureocillium lilacinum</name>
    <name type="common">Paecilomyces lilacinus</name>
    <dbReference type="NCBI Taxonomy" id="33203"/>
    <lineage>
        <taxon>Eukaryota</taxon>
        <taxon>Fungi</taxon>
        <taxon>Dikarya</taxon>
        <taxon>Ascomycota</taxon>
        <taxon>Pezizomycotina</taxon>
        <taxon>Sordariomycetes</taxon>
        <taxon>Hypocreomycetidae</taxon>
        <taxon>Hypocreales</taxon>
        <taxon>Ophiocordycipitaceae</taxon>
        <taxon>Purpureocillium</taxon>
    </lineage>
</organism>
<evidence type="ECO:0000313" key="2">
    <source>
        <dbReference type="EMBL" id="OAQ94829.1"/>
    </source>
</evidence>
<evidence type="ECO:0000313" key="3">
    <source>
        <dbReference type="Proteomes" id="UP000078340"/>
    </source>
</evidence>
<feature type="compositionally biased region" description="Basic and acidic residues" evidence="1">
    <location>
        <begin position="222"/>
        <end position="233"/>
    </location>
</feature>
<feature type="compositionally biased region" description="Pro residues" evidence="1">
    <location>
        <begin position="167"/>
        <end position="182"/>
    </location>
</feature>
<evidence type="ECO:0000256" key="1">
    <source>
        <dbReference type="SAM" id="MobiDB-lite"/>
    </source>
</evidence>
<comment type="caution">
    <text evidence="2">The sequence shown here is derived from an EMBL/GenBank/DDBJ whole genome shotgun (WGS) entry which is preliminary data.</text>
</comment>
<accession>A0A179HZI4</accession>
<sequence length="371" mass="40094">MKGRKCKAMMCSVPGSTSQEGPGAARMCLACLATRQVGRRSYFPCASHHLKNDSCTSIRASRRCADGAKPCRGRRGRRISLCGRQGRDLGRPANTASVQQHRSRPTDELLPRCARAQATWGCVERSGGDPVPLARVNGGAQWRFAGSPTSHGQAHRVDLWDQPPLLPPKPPRGWPPSTPPNPLAERGEWGHQKLRKVIQKLFSPWRRWSRLPVRRRRFGEKDGLLRSHGQDRTGRRRRQLSAAREPQRRWSNAATLNTVDHHASLLPCAVTSDDKSLGGNPSAAPPRLPLAAGRTVAEPAGPAVGAGGRVGGRAGSGRGNPAAFQVDDGEVPRTSSKAVARARVSGLWGEESTVSAADRLCLEHLGSELGE</sequence>
<feature type="region of interest" description="Disordered" evidence="1">
    <location>
        <begin position="299"/>
        <end position="335"/>
    </location>
</feature>
<dbReference type="AlphaFoldDB" id="A0A179HZI4"/>
<name>A0A179HZI4_PURLI</name>
<dbReference type="EMBL" id="LSBI01000001">
    <property type="protein sequence ID" value="OAQ94829.1"/>
    <property type="molecule type" value="Genomic_DNA"/>
</dbReference>
<reference evidence="2 3" key="1">
    <citation type="submission" date="2016-02" db="EMBL/GenBank/DDBJ databases">
        <title>Biosynthesis of antibiotic leucinostatins and their inhibition on Phytophthora in bio-control Purpureocillium lilacinum.</title>
        <authorList>
            <person name="Wang G."/>
            <person name="Liu Z."/>
            <person name="Lin R."/>
            <person name="Li E."/>
            <person name="Mao Z."/>
            <person name="Ling J."/>
            <person name="Yin W."/>
            <person name="Xie B."/>
        </authorList>
    </citation>
    <scope>NUCLEOTIDE SEQUENCE [LARGE SCALE GENOMIC DNA]</scope>
    <source>
        <strain evidence="2">PLFJ-1</strain>
    </source>
</reference>
<feature type="region of interest" description="Disordered" evidence="1">
    <location>
        <begin position="222"/>
        <end position="249"/>
    </location>
</feature>
<feature type="region of interest" description="Disordered" evidence="1">
    <location>
        <begin position="167"/>
        <end position="188"/>
    </location>
</feature>
<feature type="region of interest" description="Disordered" evidence="1">
    <location>
        <begin position="84"/>
        <end position="107"/>
    </location>
</feature>
<proteinExistence type="predicted"/>
<protein>
    <submittedName>
        <fullName evidence="2">Uncharacterized protein</fullName>
    </submittedName>
</protein>